<evidence type="ECO:0000256" key="1">
    <source>
        <dbReference type="ARBA" id="ARBA00004651"/>
    </source>
</evidence>
<dbReference type="PANTHER" id="PTHR30250:SF11">
    <property type="entry name" value="O-ANTIGEN TRANSPORTER-RELATED"/>
    <property type="match status" value="1"/>
</dbReference>
<keyword evidence="8" id="KW-1185">Reference proteome</keyword>
<dbReference type="InterPro" id="IPR050833">
    <property type="entry name" value="Poly_Biosynth_Transport"/>
</dbReference>
<keyword evidence="2" id="KW-1003">Cell membrane</keyword>
<dbReference type="EMBL" id="NKUB01000010">
    <property type="protein sequence ID" value="PYD69484.1"/>
    <property type="molecule type" value="Genomic_DNA"/>
</dbReference>
<feature type="transmembrane region" description="Helical" evidence="6">
    <location>
        <begin position="284"/>
        <end position="307"/>
    </location>
</feature>
<dbReference type="Proteomes" id="UP000247371">
    <property type="component" value="Unassembled WGS sequence"/>
</dbReference>
<feature type="transmembrane region" description="Helical" evidence="6">
    <location>
        <begin position="105"/>
        <end position="123"/>
    </location>
</feature>
<evidence type="ECO:0000256" key="6">
    <source>
        <dbReference type="SAM" id="Phobius"/>
    </source>
</evidence>
<feature type="transmembrane region" description="Helical" evidence="6">
    <location>
        <begin position="75"/>
        <end position="93"/>
    </location>
</feature>
<feature type="transmembrane region" description="Helical" evidence="6">
    <location>
        <begin position="7"/>
        <end position="24"/>
    </location>
</feature>
<sequence length="421" mass="45588">MNFLLSFAEQAFGSLLTFFINMWMARNGAQTAYGVYAFWLAIAWILGSAQATLVTSHLLTIPHKDGPERTQVERLFLSVQILFLLLTMAGIYGLSCGMRAYGSPFYASAAAVFIPSFLLFQYVRAFAFSRQRTRLAMFLTGGILLLAVCLLGADHAAGHPVTVDRSLLLTALAYGGVSTGMLLYLAGGMTPLWRWAAIRPNLHYLHSSGWLLLGAGSAELINRLYSFVVAGWYGTAALALLTAVQVAIRPAWMLSAAWMSVGLPRLSQMWDRGEAHRIVRMTTLGTLGCAAGSMIWSFMVIGGWHWIAHTLYHDRYDSVGIVPYLWMGNVMLGGAVTALNCTMLAMRKYRILALVDLGGAVVTCMAMGGVIVAHLSFPWVVSATMAGQLAQCLLMLPLALRALGVATAPARAPHTDGRAGN</sequence>
<feature type="transmembrane region" description="Helical" evidence="6">
    <location>
        <begin position="165"/>
        <end position="187"/>
    </location>
</feature>
<gene>
    <name evidence="7" type="ORF">CFR76_09125</name>
</gene>
<evidence type="ECO:0000313" key="7">
    <source>
        <dbReference type="EMBL" id="PYD69484.1"/>
    </source>
</evidence>
<dbReference type="RefSeq" id="WP_110556864.1">
    <property type="nucleotide sequence ID" value="NZ_NKUB01000010.1"/>
</dbReference>
<evidence type="ECO:0000256" key="5">
    <source>
        <dbReference type="ARBA" id="ARBA00023136"/>
    </source>
</evidence>
<accession>A0A2V4RKF1</accession>
<organism evidence="7 8">
    <name type="scientific">Komagataeibacter swingsii</name>
    <dbReference type="NCBI Taxonomy" id="215220"/>
    <lineage>
        <taxon>Bacteria</taxon>
        <taxon>Pseudomonadati</taxon>
        <taxon>Pseudomonadota</taxon>
        <taxon>Alphaproteobacteria</taxon>
        <taxon>Acetobacterales</taxon>
        <taxon>Acetobacteraceae</taxon>
        <taxon>Komagataeibacter</taxon>
    </lineage>
</organism>
<evidence type="ECO:0000256" key="2">
    <source>
        <dbReference type="ARBA" id="ARBA00022475"/>
    </source>
</evidence>
<reference evidence="7 8" key="1">
    <citation type="submission" date="2017-07" db="EMBL/GenBank/DDBJ databases">
        <title>A draft genome sequence of Komagataeibacter swingsii LMG 22125.</title>
        <authorList>
            <person name="Skraban J."/>
            <person name="Cleenwerck I."/>
            <person name="Vandamme P."/>
            <person name="Trcek J."/>
        </authorList>
    </citation>
    <scope>NUCLEOTIDE SEQUENCE [LARGE SCALE GENOMIC DNA]</scope>
    <source>
        <strain evidence="7 8">LMG 22125</strain>
    </source>
</reference>
<keyword evidence="4 6" id="KW-1133">Transmembrane helix</keyword>
<evidence type="ECO:0000313" key="8">
    <source>
        <dbReference type="Proteomes" id="UP000247371"/>
    </source>
</evidence>
<feature type="transmembrane region" description="Helical" evidence="6">
    <location>
        <begin position="351"/>
        <end position="373"/>
    </location>
</feature>
<feature type="transmembrane region" description="Helical" evidence="6">
    <location>
        <begin position="135"/>
        <end position="153"/>
    </location>
</feature>
<evidence type="ECO:0000256" key="3">
    <source>
        <dbReference type="ARBA" id="ARBA00022692"/>
    </source>
</evidence>
<keyword evidence="3 6" id="KW-0812">Transmembrane</keyword>
<dbReference type="PANTHER" id="PTHR30250">
    <property type="entry name" value="PST FAMILY PREDICTED COLANIC ACID TRANSPORTER"/>
    <property type="match status" value="1"/>
</dbReference>
<keyword evidence="5 6" id="KW-0472">Membrane</keyword>
<proteinExistence type="predicted"/>
<feature type="transmembrane region" description="Helical" evidence="6">
    <location>
        <begin position="208"/>
        <end position="233"/>
    </location>
</feature>
<feature type="transmembrane region" description="Helical" evidence="6">
    <location>
        <begin position="319"/>
        <end position="339"/>
    </location>
</feature>
<evidence type="ECO:0008006" key="9">
    <source>
        <dbReference type="Google" id="ProtNLM"/>
    </source>
</evidence>
<evidence type="ECO:0000256" key="4">
    <source>
        <dbReference type="ARBA" id="ARBA00022989"/>
    </source>
</evidence>
<protein>
    <recommendedName>
        <fullName evidence="9">Polysaccharide biosynthesis protein</fullName>
    </recommendedName>
</protein>
<feature type="transmembrane region" description="Helical" evidence="6">
    <location>
        <begin position="36"/>
        <end position="54"/>
    </location>
</feature>
<comment type="subcellular location">
    <subcellularLocation>
        <location evidence="1">Cell membrane</location>
        <topology evidence="1">Multi-pass membrane protein</topology>
    </subcellularLocation>
</comment>
<name>A0A2V4RKF1_9PROT</name>
<dbReference type="AlphaFoldDB" id="A0A2V4RKF1"/>
<dbReference type="GO" id="GO:0005886">
    <property type="term" value="C:plasma membrane"/>
    <property type="evidence" value="ECO:0007669"/>
    <property type="project" value="UniProtKB-SubCell"/>
</dbReference>
<feature type="transmembrane region" description="Helical" evidence="6">
    <location>
        <begin position="379"/>
        <end position="400"/>
    </location>
</feature>
<comment type="caution">
    <text evidence="7">The sequence shown here is derived from an EMBL/GenBank/DDBJ whole genome shotgun (WGS) entry which is preliminary data.</text>
</comment>